<comment type="similarity">
    <text evidence="2">Belongs to the CWC22 family.</text>
</comment>
<dbReference type="SMART" id="SM00544">
    <property type="entry name" value="MA3"/>
    <property type="match status" value="1"/>
</dbReference>
<dbReference type="SMART" id="SM00543">
    <property type="entry name" value="MIF4G"/>
    <property type="match status" value="1"/>
</dbReference>
<dbReference type="PROSITE" id="PS51366">
    <property type="entry name" value="MI"/>
    <property type="match status" value="1"/>
</dbReference>
<dbReference type="GO" id="GO:0006417">
    <property type="term" value="P:regulation of translation"/>
    <property type="evidence" value="ECO:0007669"/>
    <property type="project" value="UniProtKB-KW"/>
</dbReference>
<dbReference type="InterPro" id="IPR016024">
    <property type="entry name" value="ARM-type_fold"/>
</dbReference>
<proteinExistence type="inferred from homology"/>
<evidence type="ECO:0000313" key="10">
    <source>
        <dbReference type="Proteomes" id="UP001567538"/>
    </source>
</evidence>
<accession>A0ABD1HMV2</accession>
<evidence type="ECO:0000256" key="2">
    <source>
        <dbReference type="ARBA" id="ARBA00006856"/>
    </source>
</evidence>
<dbReference type="PANTHER" id="PTHR18034:SF3">
    <property type="entry name" value="PRE-MRNA-SPLICING FACTOR CWC22 HOMOLOG"/>
    <property type="match status" value="1"/>
</dbReference>
<evidence type="ECO:0000259" key="8">
    <source>
        <dbReference type="PROSITE" id="PS51366"/>
    </source>
</evidence>
<dbReference type="AlphaFoldDB" id="A0ABD1HMV2"/>
<name>A0ABD1HMV2_SALDI</name>
<comment type="subcellular location">
    <subcellularLocation>
        <location evidence="1">Nucleus</location>
    </subcellularLocation>
</comment>
<dbReference type="Gene3D" id="1.25.40.180">
    <property type="match status" value="1"/>
</dbReference>
<keyword evidence="6" id="KW-0539">Nucleus</keyword>
<dbReference type="Proteomes" id="UP001567538">
    <property type="component" value="Unassembled WGS sequence"/>
</dbReference>
<evidence type="ECO:0000313" key="9">
    <source>
        <dbReference type="EMBL" id="KAL1557766.1"/>
    </source>
</evidence>
<feature type="domain" description="MI" evidence="8">
    <location>
        <begin position="309"/>
        <end position="422"/>
    </location>
</feature>
<keyword evidence="5" id="KW-0508">mRNA splicing</keyword>
<protein>
    <submittedName>
        <fullName evidence="9">Pre-mRNA-splicing factor CWC22</fullName>
    </submittedName>
</protein>
<gene>
    <name evidence="9" type="ORF">AAHA92_08309</name>
</gene>
<keyword evidence="10" id="KW-1185">Reference proteome</keyword>
<dbReference type="InterPro" id="IPR003891">
    <property type="entry name" value="Initiation_fac_eIF4g_MI"/>
</dbReference>
<evidence type="ECO:0000256" key="5">
    <source>
        <dbReference type="ARBA" id="ARBA00023187"/>
    </source>
</evidence>
<dbReference type="EMBL" id="JBEAFC010000004">
    <property type="protein sequence ID" value="KAL1557766.1"/>
    <property type="molecule type" value="Genomic_DNA"/>
</dbReference>
<evidence type="ECO:0000256" key="3">
    <source>
        <dbReference type="ARBA" id="ARBA00022664"/>
    </source>
</evidence>
<dbReference type="InterPro" id="IPR003890">
    <property type="entry name" value="MIF4G-like_typ-3"/>
</dbReference>
<evidence type="ECO:0000256" key="1">
    <source>
        <dbReference type="ARBA" id="ARBA00004123"/>
    </source>
</evidence>
<keyword evidence="4" id="KW-0810">Translation regulation</keyword>
<dbReference type="Pfam" id="PF02847">
    <property type="entry name" value="MA3"/>
    <property type="match status" value="1"/>
</dbReference>
<dbReference type="GO" id="GO:0008380">
    <property type="term" value="P:RNA splicing"/>
    <property type="evidence" value="ECO:0007669"/>
    <property type="project" value="UniProtKB-KW"/>
</dbReference>
<dbReference type="InterPro" id="IPR050781">
    <property type="entry name" value="CWC22_splicing_factor"/>
</dbReference>
<comment type="caution">
    <text evidence="9">The sequence shown here is derived from an EMBL/GenBank/DDBJ whole genome shotgun (WGS) entry which is preliminary data.</text>
</comment>
<keyword evidence="3" id="KW-0507">mRNA processing</keyword>
<dbReference type="Pfam" id="PF02854">
    <property type="entry name" value="MIF4G"/>
    <property type="match status" value="1"/>
</dbReference>
<dbReference type="SUPFAM" id="SSF48371">
    <property type="entry name" value="ARM repeat"/>
    <property type="match status" value="1"/>
</dbReference>
<evidence type="ECO:0000256" key="6">
    <source>
        <dbReference type="ARBA" id="ARBA00023242"/>
    </source>
</evidence>
<dbReference type="PANTHER" id="PTHR18034">
    <property type="entry name" value="CELL CYCLE CONTROL PROTEIN CWF22-RELATED"/>
    <property type="match status" value="1"/>
</dbReference>
<evidence type="ECO:0000256" key="4">
    <source>
        <dbReference type="ARBA" id="ARBA00022845"/>
    </source>
</evidence>
<evidence type="ECO:0000256" key="7">
    <source>
        <dbReference type="SAM" id="MobiDB-lite"/>
    </source>
</evidence>
<reference evidence="9 10" key="1">
    <citation type="submission" date="2024-06" db="EMBL/GenBank/DDBJ databases">
        <title>A chromosome level genome sequence of Diviner's sage (Salvia divinorum).</title>
        <authorList>
            <person name="Ford S.A."/>
            <person name="Ro D.-K."/>
            <person name="Ness R.W."/>
            <person name="Phillips M.A."/>
        </authorList>
    </citation>
    <scope>NUCLEOTIDE SEQUENCE [LARGE SCALE GENOMIC DNA]</scope>
    <source>
        <strain evidence="9">SAF-2024a</strain>
        <tissue evidence="9">Leaf</tissue>
    </source>
</reference>
<feature type="compositionally biased region" description="Acidic residues" evidence="7">
    <location>
        <begin position="277"/>
        <end position="299"/>
    </location>
</feature>
<dbReference type="GO" id="GO:0005634">
    <property type="term" value="C:nucleus"/>
    <property type="evidence" value="ECO:0007669"/>
    <property type="project" value="UniProtKB-SubCell"/>
</dbReference>
<sequence length="514" mass="58464">MSSGEFFVARAMAKETSDEGRLEFERASWNALRKSINGVVNKVTATNMRSVVPEMFAENLVRGRGLLCRSLIKSQLASPGFTDVFAALVSVVNAKFAQVGHLLLRRIILQLQRAYKRNDKIQLVASVKFIAHLLNQRVVDELIGLELLTLLLEKPTDDSVEVAVGFVAECGSMLQDLCPKGMNGAFERLRGILHEGDIDKRVQFLIEGLFALRKAAKFLIVRPELDLVEEDDQFTHQVSLLDEMDGDSALDVFRPDPQFVENEKMYEDLKKQILPDDSGDEGEDEDSEDGDEEEDDEQIKDETGTDLANLRRTIYLTINSSLDFEEAGHKLLKIRGMEKELCIMLLECCGAQTTYIRYYALVGQRLCMINRNHQESFEKCFADLYSMIHRLETVKLTNVAKFFAHLLATDALPWHVLACIHLTEEETTSSSRIFLKILFQELSQHLGIHLLNQRLSQDSFESIFPKDNPKNTRFTINFFTSIGLGGITENPREYLKNMQNEGKQKKTKINPRFL</sequence>
<organism evidence="9 10">
    <name type="scientific">Salvia divinorum</name>
    <name type="common">Maria pastora</name>
    <name type="synonym">Diviner's sage</name>
    <dbReference type="NCBI Taxonomy" id="28513"/>
    <lineage>
        <taxon>Eukaryota</taxon>
        <taxon>Viridiplantae</taxon>
        <taxon>Streptophyta</taxon>
        <taxon>Embryophyta</taxon>
        <taxon>Tracheophyta</taxon>
        <taxon>Spermatophyta</taxon>
        <taxon>Magnoliopsida</taxon>
        <taxon>eudicotyledons</taxon>
        <taxon>Gunneridae</taxon>
        <taxon>Pentapetalae</taxon>
        <taxon>asterids</taxon>
        <taxon>lamiids</taxon>
        <taxon>Lamiales</taxon>
        <taxon>Lamiaceae</taxon>
        <taxon>Nepetoideae</taxon>
        <taxon>Mentheae</taxon>
        <taxon>Salviinae</taxon>
        <taxon>Salvia</taxon>
        <taxon>Salvia subgen. Calosphace</taxon>
    </lineage>
</organism>
<dbReference type="GO" id="GO:0006397">
    <property type="term" value="P:mRNA processing"/>
    <property type="evidence" value="ECO:0007669"/>
    <property type="project" value="UniProtKB-KW"/>
</dbReference>
<feature type="region of interest" description="Disordered" evidence="7">
    <location>
        <begin position="271"/>
        <end position="303"/>
    </location>
</feature>